<keyword evidence="1" id="KW-0648">Protein biosynthesis</keyword>
<name>A0A3P7DNP7_WUCBA</name>
<dbReference type="GO" id="GO:0004827">
    <property type="term" value="F:proline-tRNA ligase activity"/>
    <property type="evidence" value="ECO:0007669"/>
    <property type="project" value="InterPro"/>
</dbReference>
<dbReference type="InterPro" id="IPR050062">
    <property type="entry name" value="Pro-tRNA_synthetase"/>
</dbReference>
<dbReference type="InterPro" id="IPR045864">
    <property type="entry name" value="aa-tRNA-synth_II/BPL/LPL"/>
</dbReference>
<evidence type="ECO:0000313" key="2">
    <source>
        <dbReference type="EMBL" id="VDM08446.1"/>
    </source>
</evidence>
<dbReference type="Proteomes" id="UP000270924">
    <property type="component" value="Unassembled WGS sequence"/>
</dbReference>
<dbReference type="GO" id="GO:0005739">
    <property type="term" value="C:mitochondrion"/>
    <property type="evidence" value="ECO:0007669"/>
    <property type="project" value="TreeGrafter"/>
</dbReference>
<proteinExistence type="predicted"/>
<accession>A0A3P7DNP7</accession>
<gene>
    <name evidence="2" type="ORF">WBA_LOCUS1832</name>
</gene>
<dbReference type="AlphaFoldDB" id="A0A3P7DNP7"/>
<dbReference type="SUPFAM" id="SSF55681">
    <property type="entry name" value="Class II aaRS and biotin synthetases"/>
    <property type="match status" value="1"/>
</dbReference>
<dbReference type="EMBL" id="UYWW01000431">
    <property type="protein sequence ID" value="VDM08446.1"/>
    <property type="molecule type" value="Genomic_DNA"/>
</dbReference>
<reference evidence="2 3" key="1">
    <citation type="submission" date="2018-11" db="EMBL/GenBank/DDBJ databases">
        <authorList>
            <consortium name="Pathogen Informatics"/>
        </authorList>
    </citation>
    <scope>NUCLEOTIDE SEQUENCE [LARGE SCALE GENOMIC DNA]</scope>
</reference>
<organism evidence="2 3">
    <name type="scientific">Wuchereria bancrofti</name>
    <dbReference type="NCBI Taxonomy" id="6293"/>
    <lineage>
        <taxon>Eukaryota</taxon>
        <taxon>Metazoa</taxon>
        <taxon>Ecdysozoa</taxon>
        <taxon>Nematoda</taxon>
        <taxon>Chromadorea</taxon>
        <taxon>Rhabditida</taxon>
        <taxon>Spirurina</taxon>
        <taxon>Spiruromorpha</taxon>
        <taxon>Filarioidea</taxon>
        <taxon>Onchocercidae</taxon>
        <taxon>Wuchereria</taxon>
    </lineage>
</organism>
<dbReference type="PANTHER" id="PTHR42753">
    <property type="entry name" value="MITOCHONDRIAL RIBOSOME PROTEIN L39/PROLYL-TRNA LIGASE FAMILY MEMBER"/>
    <property type="match status" value="1"/>
</dbReference>
<dbReference type="InParanoid" id="A0A3P7DNP7"/>
<evidence type="ECO:0000313" key="3">
    <source>
        <dbReference type="Proteomes" id="UP000270924"/>
    </source>
</evidence>
<dbReference type="InterPro" id="IPR002316">
    <property type="entry name" value="Pro-tRNA-ligase_IIa"/>
</dbReference>
<dbReference type="GO" id="GO:0006433">
    <property type="term" value="P:prolyl-tRNA aminoacylation"/>
    <property type="evidence" value="ECO:0007669"/>
    <property type="project" value="InterPro"/>
</dbReference>
<dbReference type="OrthoDB" id="10267474at2759"/>
<evidence type="ECO:0000256" key="1">
    <source>
        <dbReference type="ARBA" id="ARBA00022917"/>
    </source>
</evidence>
<dbReference type="GO" id="GO:0005524">
    <property type="term" value="F:ATP binding"/>
    <property type="evidence" value="ECO:0007669"/>
    <property type="project" value="InterPro"/>
</dbReference>
<dbReference type="Gene3D" id="3.30.930.10">
    <property type="entry name" value="Bira Bifunctional Protein, Domain 2"/>
    <property type="match status" value="1"/>
</dbReference>
<feature type="non-terminal residue" evidence="2">
    <location>
        <position position="144"/>
    </location>
</feature>
<evidence type="ECO:0008006" key="4">
    <source>
        <dbReference type="Google" id="ProtNLM"/>
    </source>
</evidence>
<keyword evidence="3" id="KW-1185">Reference proteome</keyword>
<protein>
    <recommendedName>
        <fullName evidence="4">Prolyl-tRNA synthetase</fullName>
    </recommendedName>
</protein>
<sequence>MRVHRASTMLLGSLDVKMKTAQIFHQLMLSKALIAQEHKGIYSILPIVFNFPLWSAHHRFFFFGQRIIDKLVKVIETELNAIGAHKISMPILGAKEMWQKAGRWNAFESEMFHLSDKTNQSYCLQPTHEEMVTKLVAEQGNMVS</sequence>
<dbReference type="PRINTS" id="PR01046">
    <property type="entry name" value="TRNASYNTHPRO"/>
</dbReference>
<dbReference type="PANTHER" id="PTHR42753:SF2">
    <property type="entry name" value="PROLINE--TRNA LIGASE"/>
    <property type="match status" value="1"/>
</dbReference>